<protein>
    <recommendedName>
        <fullName evidence="2">histidine kinase</fullName>
        <ecNumber evidence="2">2.7.13.3</ecNumber>
    </recommendedName>
</protein>
<dbReference type="InterPro" id="IPR005467">
    <property type="entry name" value="His_kinase_dom"/>
</dbReference>
<evidence type="ECO:0000313" key="6">
    <source>
        <dbReference type="Proteomes" id="UP000763641"/>
    </source>
</evidence>
<dbReference type="PANTHER" id="PTHR43547">
    <property type="entry name" value="TWO-COMPONENT HISTIDINE KINASE"/>
    <property type="match status" value="1"/>
</dbReference>
<organism evidence="5 6">
    <name type="scientific">Sphingomonas longa</name>
    <dbReference type="NCBI Taxonomy" id="2778730"/>
    <lineage>
        <taxon>Bacteria</taxon>
        <taxon>Pseudomonadati</taxon>
        <taxon>Pseudomonadota</taxon>
        <taxon>Alphaproteobacteria</taxon>
        <taxon>Sphingomonadales</taxon>
        <taxon>Sphingomonadaceae</taxon>
        <taxon>Sphingomonas</taxon>
    </lineage>
</organism>
<dbReference type="InterPro" id="IPR036890">
    <property type="entry name" value="HATPase_C_sf"/>
</dbReference>
<evidence type="ECO:0000256" key="1">
    <source>
        <dbReference type="ARBA" id="ARBA00000085"/>
    </source>
</evidence>
<comment type="catalytic activity">
    <reaction evidence="1">
        <text>ATP + protein L-histidine = ADP + protein N-phospho-L-histidine.</text>
        <dbReference type="EC" id="2.7.13.3"/>
    </reaction>
</comment>
<keyword evidence="3" id="KW-0597">Phosphoprotein</keyword>
<evidence type="ECO:0000313" key="5">
    <source>
        <dbReference type="EMBL" id="MBM6574834.1"/>
    </source>
</evidence>
<accession>A0ABS2D1Q0</accession>
<dbReference type="RefSeq" id="WP_204193181.1">
    <property type="nucleotide sequence ID" value="NZ_JAFEMC010000001.1"/>
</dbReference>
<dbReference type="SUPFAM" id="SSF55874">
    <property type="entry name" value="ATPase domain of HSP90 chaperone/DNA topoisomerase II/histidine kinase"/>
    <property type="match status" value="1"/>
</dbReference>
<dbReference type="Gene3D" id="3.30.565.10">
    <property type="entry name" value="Histidine kinase-like ATPase, C-terminal domain"/>
    <property type="match status" value="1"/>
</dbReference>
<gene>
    <name evidence="5" type="ORF">ILT43_00490</name>
</gene>
<dbReference type="Proteomes" id="UP000763641">
    <property type="component" value="Unassembled WGS sequence"/>
</dbReference>
<dbReference type="CDD" id="cd00082">
    <property type="entry name" value="HisKA"/>
    <property type="match status" value="1"/>
</dbReference>
<keyword evidence="5" id="KW-0418">Kinase</keyword>
<dbReference type="EMBL" id="JAFEMC010000001">
    <property type="protein sequence ID" value="MBM6574834.1"/>
    <property type="molecule type" value="Genomic_DNA"/>
</dbReference>
<reference evidence="5 6" key="1">
    <citation type="submission" date="2020-12" db="EMBL/GenBank/DDBJ databases">
        <title>Sphingomonas sp.</title>
        <authorList>
            <person name="Kim M.K."/>
        </authorList>
    </citation>
    <scope>NUCLEOTIDE SEQUENCE [LARGE SCALE GENOMIC DNA]</scope>
    <source>
        <strain evidence="5 6">BT552</strain>
    </source>
</reference>
<sequence length="567" mass="59509">MATGFGASAAWRQLVDLMGRGRIAADDAGLARLQMLRPDVPMSVRAASGRALAFTRPPAELVALFAEDELMVAAPVLRMAELDAAAWLALLPRLTPPGRAVLRGRRDLPAQVVRGLESFGSVDFTLADQRPVASASPTIVPDAPLSPTPFVMLGDVARGLPLVAEALRRAEEPLVADPEPSFAISDIVARIDAFRREHPAPEQVEAIAAPAGFRFLTDATGVIRWVDGVGRAGLVGVGLARPGRQGMVKVDAGIAAALRRRARFADLRLEIEGASDAAGSWRVAGMPDFDRGTGRFTGFAGTARRPFRHESAAPVEPRRSPASDSLRQLVHELRTPANAVAGFSELISAQLMGPVPETYRQRAERIGQQASDLIAAIDDLDTAARLDSAALDLRPAAVALLPLVKRIADDLDALISTRGAVLAFDLADLTLDADEPAVERILARLIATLVAATGAGERIGVSAIAAGATALILIDRPRALRDLVGEALFRLDDGGDADDMGAPLLGAGFTLRLVRNLAAELGGSLTIGADRLTLSLPAVRDAALGDPAVRDEVVGHAPSGQASSELR</sequence>
<dbReference type="InterPro" id="IPR036097">
    <property type="entry name" value="HisK_dim/P_sf"/>
</dbReference>
<dbReference type="PROSITE" id="PS50109">
    <property type="entry name" value="HIS_KIN"/>
    <property type="match status" value="1"/>
</dbReference>
<proteinExistence type="predicted"/>
<dbReference type="GO" id="GO:0016301">
    <property type="term" value="F:kinase activity"/>
    <property type="evidence" value="ECO:0007669"/>
    <property type="project" value="UniProtKB-KW"/>
</dbReference>
<dbReference type="PANTHER" id="PTHR43547:SF2">
    <property type="entry name" value="HYBRID SIGNAL TRANSDUCTION HISTIDINE KINASE C"/>
    <property type="match status" value="1"/>
</dbReference>
<keyword evidence="5" id="KW-0808">Transferase</keyword>
<comment type="caution">
    <text evidence="5">The sequence shown here is derived from an EMBL/GenBank/DDBJ whole genome shotgun (WGS) entry which is preliminary data.</text>
</comment>
<evidence type="ECO:0000256" key="3">
    <source>
        <dbReference type="ARBA" id="ARBA00022553"/>
    </source>
</evidence>
<name>A0ABS2D1Q0_9SPHN</name>
<dbReference type="PROSITE" id="PS50890">
    <property type="entry name" value="PUA"/>
    <property type="match status" value="1"/>
</dbReference>
<evidence type="ECO:0000256" key="2">
    <source>
        <dbReference type="ARBA" id="ARBA00012438"/>
    </source>
</evidence>
<dbReference type="EC" id="2.7.13.3" evidence="2"/>
<feature type="domain" description="Histidine kinase" evidence="4">
    <location>
        <begin position="328"/>
        <end position="527"/>
    </location>
</feature>
<dbReference type="InterPro" id="IPR003661">
    <property type="entry name" value="HisK_dim/P_dom"/>
</dbReference>
<dbReference type="Pfam" id="PF00512">
    <property type="entry name" value="HisKA"/>
    <property type="match status" value="1"/>
</dbReference>
<dbReference type="SMART" id="SM00388">
    <property type="entry name" value="HisKA"/>
    <property type="match status" value="1"/>
</dbReference>
<evidence type="ECO:0000259" key="4">
    <source>
        <dbReference type="PROSITE" id="PS50109"/>
    </source>
</evidence>
<dbReference type="SUPFAM" id="SSF47384">
    <property type="entry name" value="Homodimeric domain of signal transducing histidine kinase"/>
    <property type="match status" value="1"/>
</dbReference>
<keyword evidence="6" id="KW-1185">Reference proteome</keyword>